<evidence type="ECO:0000313" key="6">
    <source>
        <dbReference type="Proteomes" id="UP000179266"/>
    </source>
</evidence>
<keyword evidence="3" id="KW-0597">Phosphoprotein</keyword>
<dbReference type="Gene3D" id="3.30.565.10">
    <property type="entry name" value="Histidine kinase-like ATPase, C-terminal domain"/>
    <property type="match status" value="1"/>
</dbReference>
<evidence type="ECO:0000256" key="3">
    <source>
        <dbReference type="ARBA" id="ARBA00022553"/>
    </source>
</evidence>
<dbReference type="Pfam" id="PF02518">
    <property type="entry name" value="HATPase_c"/>
    <property type="match status" value="1"/>
</dbReference>
<dbReference type="PANTHER" id="PTHR43547">
    <property type="entry name" value="TWO-COMPONENT HISTIDINE KINASE"/>
    <property type="match status" value="1"/>
</dbReference>
<dbReference type="PRINTS" id="PR00344">
    <property type="entry name" value="BCTRLSENSOR"/>
</dbReference>
<feature type="domain" description="Histidine kinase" evidence="4">
    <location>
        <begin position="1"/>
        <end position="66"/>
    </location>
</feature>
<comment type="catalytic activity">
    <reaction evidence="1">
        <text>ATP + protein L-histidine = ADP + protein N-phospho-L-histidine.</text>
        <dbReference type="EC" id="2.7.13.3"/>
    </reaction>
</comment>
<dbReference type="PANTHER" id="PTHR43547:SF2">
    <property type="entry name" value="HYBRID SIGNAL TRANSDUCTION HISTIDINE KINASE C"/>
    <property type="match status" value="1"/>
</dbReference>
<organism evidence="5 6">
    <name type="scientific">Candidatus Schekmanbacteria bacterium RBG_13_48_7</name>
    <dbReference type="NCBI Taxonomy" id="1817878"/>
    <lineage>
        <taxon>Bacteria</taxon>
        <taxon>Candidatus Schekmaniibacteriota</taxon>
    </lineage>
</organism>
<dbReference type="SUPFAM" id="SSF55874">
    <property type="entry name" value="ATPase domain of HSP90 chaperone/DNA topoisomerase II/histidine kinase"/>
    <property type="match status" value="1"/>
</dbReference>
<gene>
    <name evidence="5" type="ORF">A2161_13905</name>
</gene>
<evidence type="ECO:0000259" key="4">
    <source>
        <dbReference type="PROSITE" id="PS50109"/>
    </source>
</evidence>
<dbReference type="Proteomes" id="UP000179266">
    <property type="component" value="Unassembled WGS sequence"/>
</dbReference>
<name>A0A1F7RUI4_9BACT</name>
<sequence>MTEEEIRNLFRKFIRGKSTKKALIKGSGMGLFITKKVIDAHGGELWAESEGENQGSIFRFSLPLNQ</sequence>
<dbReference type="GO" id="GO:0000155">
    <property type="term" value="F:phosphorelay sensor kinase activity"/>
    <property type="evidence" value="ECO:0007669"/>
    <property type="project" value="TreeGrafter"/>
</dbReference>
<protein>
    <recommendedName>
        <fullName evidence="2">histidine kinase</fullName>
        <ecNumber evidence="2">2.7.13.3</ecNumber>
    </recommendedName>
</protein>
<comment type="caution">
    <text evidence="5">The sequence shown here is derived from an EMBL/GenBank/DDBJ whole genome shotgun (WGS) entry which is preliminary data.</text>
</comment>
<accession>A0A1F7RUI4</accession>
<dbReference type="PROSITE" id="PS50109">
    <property type="entry name" value="HIS_KIN"/>
    <property type="match status" value="1"/>
</dbReference>
<reference evidence="5 6" key="1">
    <citation type="journal article" date="2016" name="Nat. Commun.">
        <title>Thousands of microbial genomes shed light on interconnected biogeochemical processes in an aquifer system.</title>
        <authorList>
            <person name="Anantharaman K."/>
            <person name="Brown C.T."/>
            <person name="Hug L.A."/>
            <person name="Sharon I."/>
            <person name="Castelle C.J."/>
            <person name="Probst A.J."/>
            <person name="Thomas B.C."/>
            <person name="Singh A."/>
            <person name="Wilkins M.J."/>
            <person name="Karaoz U."/>
            <person name="Brodie E.L."/>
            <person name="Williams K.H."/>
            <person name="Hubbard S.S."/>
            <person name="Banfield J.F."/>
        </authorList>
    </citation>
    <scope>NUCLEOTIDE SEQUENCE [LARGE SCALE GENOMIC DNA]</scope>
</reference>
<dbReference type="InterPro" id="IPR005467">
    <property type="entry name" value="His_kinase_dom"/>
</dbReference>
<dbReference type="InterPro" id="IPR036890">
    <property type="entry name" value="HATPase_C_sf"/>
</dbReference>
<dbReference type="InterPro" id="IPR004358">
    <property type="entry name" value="Sig_transdc_His_kin-like_C"/>
</dbReference>
<dbReference type="EMBL" id="MGDD01000189">
    <property type="protein sequence ID" value="OGL45229.1"/>
    <property type="molecule type" value="Genomic_DNA"/>
</dbReference>
<dbReference type="EC" id="2.7.13.3" evidence="2"/>
<evidence type="ECO:0000313" key="5">
    <source>
        <dbReference type="EMBL" id="OGL45229.1"/>
    </source>
</evidence>
<evidence type="ECO:0000256" key="1">
    <source>
        <dbReference type="ARBA" id="ARBA00000085"/>
    </source>
</evidence>
<dbReference type="AlphaFoldDB" id="A0A1F7RUI4"/>
<dbReference type="InterPro" id="IPR003594">
    <property type="entry name" value="HATPase_dom"/>
</dbReference>
<evidence type="ECO:0000256" key="2">
    <source>
        <dbReference type="ARBA" id="ARBA00012438"/>
    </source>
</evidence>
<proteinExistence type="predicted"/>